<accession>A0A162DGA8</accession>
<dbReference type="AlphaFoldDB" id="A0A162DGA8"/>
<dbReference type="EMBL" id="LRGB01001581">
    <property type="protein sequence ID" value="KZS11354.1"/>
    <property type="molecule type" value="Genomic_DNA"/>
</dbReference>
<gene>
    <name evidence="1" type="ORF">APZ42_024109</name>
</gene>
<proteinExistence type="predicted"/>
<dbReference type="Proteomes" id="UP000076858">
    <property type="component" value="Unassembled WGS sequence"/>
</dbReference>
<evidence type="ECO:0000313" key="2">
    <source>
        <dbReference type="Proteomes" id="UP000076858"/>
    </source>
</evidence>
<name>A0A162DGA8_9CRUS</name>
<reference evidence="1 2" key="1">
    <citation type="submission" date="2016-03" db="EMBL/GenBank/DDBJ databases">
        <title>EvidentialGene: Evidence-directed Construction of Genes on Genomes.</title>
        <authorList>
            <person name="Gilbert D.G."/>
            <person name="Choi J.-H."/>
            <person name="Mockaitis K."/>
            <person name="Colbourne J."/>
            <person name="Pfrender M."/>
        </authorList>
    </citation>
    <scope>NUCLEOTIDE SEQUENCE [LARGE SCALE GENOMIC DNA]</scope>
    <source>
        <strain evidence="1 2">Xinb3</strain>
        <tissue evidence="1">Complete organism</tissue>
    </source>
</reference>
<evidence type="ECO:0000313" key="1">
    <source>
        <dbReference type="EMBL" id="KZS11354.1"/>
    </source>
</evidence>
<organism evidence="1 2">
    <name type="scientific">Daphnia magna</name>
    <dbReference type="NCBI Taxonomy" id="35525"/>
    <lineage>
        <taxon>Eukaryota</taxon>
        <taxon>Metazoa</taxon>
        <taxon>Ecdysozoa</taxon>
        <taxon>Arthropoda</taxon>
        <taxon>Crustacea</taxon>
        <taxon>Branchiopoda</taxon>
        <taxon>Diplostraca</taxon>
        <taxon>Cladocera</taxon>
        <taxon>Anomopoda</taxon>
        <taxon>Daphniidae</taxon>
        <taxon>Daphnia</taxon>
    </lineage>
</organism>
<sequence length="159" mass="17611">MTKQTERKGWACTILVSQHYGLSGLNNCKEQTICNLKIRDRLVRSPLDVTRSFEEQEHDHDISSDAQKWASLLEGNPLRKVGNVEFPVPFDSDNSSSDSSSLSSSLMLDSVSGLTSSMSGQVEQRVFLCISRFRTSSVSFSNTSTGSFLTGTLSHQIFH</sequence>
<comment type="caution">
    <text evidence="1">The sequence shown here is derived from an EMBL/GenBank/DDBJ whole genome shotgun (WGS) entry which is preliminary data.</text>
</comment>
<protein>
    <submittedName>
        <fullName evidence="1">Uncharacterized protein</fullName>
    </submittedName>
</protein>
<keyword evidence="2" id="KW-1185">Reference proteome</keyword>